<keyword evidence="3" id="KW-1185">Reference proteome</keyword>
<organism evidence="2 3">
    <name type="scientific">Aristolochia fimbriata</name>
    <name type="common">White veined hardy Dutchman's pipe vine</name>
    <dbReference type="NCBI Taxonomy" id="158543"/>
    <lineage>
        <taxon>Eukaryota</taxon>
        <taxon>Viridiplantae</taxon>
        <taxon>Streptophyta</taxon>
        <taxon>Embryophyta</taxon>
        <taxon>Tracheophyta</taxon>
        <taxon>Spermatophyta</taxon>
        <taxon>Magnoliopsida</taxon>
        <taxon>Magnoliidae</taxon>
        <taxon>Piperales</taxon>
        <taxon>Aristolochiaceae</taxon>
        <taxon>Aristolochia</taxon>
    </lineage>
</organism>
<evidence type="ECO:0000313" key="3">
    <source>
        <dbReference type="Proteomes" id="UP000825729"/>
    </source>
</evidence>
<proteinExistence type="predicted"/>
<keyword evidence="1" id="KW-0732">Signal</keyword>
<dbReference type="EMBL" id="JAINDJ010000008">
    <property type="protein sequence ID" value="KAG9440644.1"/>
    <property type="molecule type" value="Genomic_DNA"/>
</dbReference>
<sequence length="77" mass="8562">MARNKTHLLLLLALLLLFSVAAAARRHPLAVPNDRADNIETDQAVYTHNVDVDEVCEGQGQSQDAHIDYIYTCGDRN</sequence>
<feature type="chain" id="PRO_5043686723" evidence="1">
    <location>
        <begin position="24"/>
        <end position="77"/>
    </location>
</feature>
<protein>
    <submittedName>
        <fullName evidence="2">Uncharacterized protein</fullName>
    </submittedName>
</protein>
<evidence type="ECO:0000313" key="2">
    <source>
        <dbReference type="EMBL" id="KAG9440644.1"/>
    </source>
</evidence>
<comment type="caution">
    <text evidence="2">The sequence shown here is derived from an EMBL/GenBank/DDBJ whole genome shotgun (WGS) entry which is preliminary data.</text>
</comment>
<name>A0AAV7DVS0_ARIFI</name>
<evidence type="ECO:0000256" key="1">
    <source>
        <dbReference type="SAM" id="SignalP"/>
    </source>
</evidence>
<gene>
    <name evidence="2" type="ORF">H6P81_020809</name>
</gene>
<dbReference type="AlphaFoldDB" id="A0AAV7DVS0"/>
<accession>A0AAV7DVS0</accession>
<feature type="signal peptide" evidence="1">
    <location>
        <begin position="1"/>
        <end position="23"/>
    </location>
</feature>
<reference evidence="2 3" key="1">
    <citation type="submission" date="2021-07" db="EMBL/GenBank/DDBJ databases">
        <title>The Aristolochia fimbriata genome: insights into angiosperm evolution, floral development and chemical biosynthesis.</title>
        <authorList>
            <person name="Jiao Y."/>
        </authorList>
    </citation>
    <scope>NUCLEOTIDE SEQUENCE [LARGE SCALE GENOMIC DNA]</scope>
    <source>
        <strain evidence="2">IBCAS-2021</strain>
        <tissue evidence="2">Leaf</tissue>
    </source>
</reference>
<dbReference type="Proteomes" id="UP000825729">
    <property type="component" value="Unassembled WGS sequence"/>
</dbReference>